<dbReference type="EMBL" id="BAAAPN010000001">
    <property type="protein sequence ID" value="GAA1743284.1"/>
    <property type="molecule type" value="Genomic_DNA"/>
</dbReference>
<feature type="transmembrane region" description="Helical" evidence="1">
    <location>
        <begin position="208"/>
        <end position="230"/>
    </location>
</feature>
<dbReference type="RefSeq" id="WP_344060309.1">
    <property type="nucleotide sequence ID" value="NZ_BAAAPN010000001.1"/>
</dbReference>
<feature type="transmembrane region" description="Helical" evidence="1">
    <location>
        <begin position="20"/>
        <end position="38"/>
    </location>
</feature>
<dbReference type="InterPro" id="IPR049500">
    <property type="entry name" value="Peptidase_M50B-like"/>
</dbReference>
<keyword evidence="1" id="KW-1133">Transmembrane helix</keyword>
<evidence type="ECO:0000256" key="1">
    <source>
        <dbReference type="SAM" id="Phobius"/>
    </source>
</evidence>
<feature type="transmembrane region" description="Helical" evidence="1">
    <location>
        <begin position="140"/>
        <end position="159"/>
    </location>
</feature>
<protein>
    <submittedName>
        <fullName evidence="2">M50 family metallopeptidase</fullName>
    </submittedName>
</protein>
<reference evidence="2 3" key="1">
    <citation type="journal article" date="2019" name="Int. J. Syst. Evol. Microbiol.">
        <title>The Global Catalogue of Microorganisms (GCM) 10K type strain sequencing project: providing services to taxonomists for standard genome sequencing and annotation.</title>
        <authorList>
            <consortium name="The Broad Institute Genomics Platform"/>
            <consortium name="The Broad Institute Genome Sequencing Center for Infectious Disease"/>
            <person name="Wu L."/>
            <person name="Ma J."/>
        </authorList>
    </citation>
    <scope>NUCLEOTIDE SEQUENCE [LARGE SCALE GENOMIC DNA]</scope>
    <source>
        <strain evidence="2 3">JCM 15591</strain>
    </source>
</reference>
<name>A0ABN2JY27_9MICO</name>
<evidence type="ECO:0000313" key="2">
    <source>
        <dbReference type="EMBL" id="GAA1743284.1"/>
    </source>
</evidence>
<keyword evidence="1" id="KW-0812">Transmembrane</keyword>
<dbReference type="Proteomes" id="UP001501475">
    <property type="component" value="Unassembled WGS sequence"/>
</dbReference>
<gene>
    <name evidence="2" type="ORF">GCM10009810_00140</name>
</gene>
<accession>A0ABN2JY27</accession>
<keyword evidence="1" id="KW-0472">Membrane</keyword>
<organism evidence="2 3">
    <name type="scientific">Nostocoides vanveenii</name>
    <dbReference type="NCBI Taxonomy" id="330835"/>
    <lineage>
        <taxon>Bacteria</taxon>
        <taxon>Bacillati</taxon>
        <taxon>Actinomycetota</taxon>
        <taxon>Actinomycetes</taxon>
        <taxon>Micrococcales</taxon>
        <taxon>Intrasporangiaceae</taxon>
        <taxon>Nostocoides</taxon>
    </lineage>
</organism>
<keyword evidence="3" id="KW-1185">Reference proteome</keyword>
<evidence type="ECO:0000313" key="3">
    <source>
        <dbReference type="Proteomes" id="UP001501475"/>
    </source>
</evidence>
<dbReference type="Pfam" id="PF13398">
    <property type="entry name" value="Peptidase_M50B"/>
    <property type="match status" value="1"/>
</dbReference>
<proteinExistence type="predicted"/>
<sequence>MDWWDLVRERLTPAARGGGITAYGLGAVLLVAAGAAAWEPLWRRLRIIVTLVHELGHASVGMACGRRFTGFVVRGDASGHAVTVGPSRGFGRVATTWAGYPAPALAGAALITAVVRGHAAPVLGAALVGSILVATQVRSLLTALVVMLTGAATGGLWWWRDDAVQTYVALAAGVLLLAGGWRGLANVARRGRPTDDPAVLAALTHLPAPVWLLSWLVVNLAASGVAVLALRAAL</sequence>
<feature type="transmembrane region" description="Helical" evidence="1">
    <location>
        <begin position="166"/>
        <end position="188"/>
    </location>
</feature>
<comment type="caution">
    <text evidence="2">The sequence shown here is derived from an EMBL/GenBank/DDBJ whole genome shotgun (WGS) entry which is preliminary data.</text>
</comment>